<dbReference type="Gene3D" id="3.30.2310.20">
    <property type="entry name" value="RelE-like"/>
    <property type="match status" value="1"/>
</dbReference>
<evidence type="ECO:0008006" key="3">
    <source>
        <dbReference type="Google" id="ProtNLM"/>
    </source>
</evidence>
<accession>A0A1F6DBR9</accession>
<name>A0A1F6DBR9_9BACT</name>
<gene>
    <name evidence="1" type="ORF">A2765_05275</name>
</gene>
<sequence>MHNVIRLDSFERALNKLPKRIRESCNEQLVRLELDWRDSRLHIKKLREQSGMYSFRITRNYRGQFYFDVDDNIIIFDVDHRKDSYRKLRR</sequence>
<comment type="caution">
    <text evidence="1">The sequence shown here is derived from an EMBL/GenBank/DDBJ whole genome shotgun (WGS) entry which is preliminary data.</text>
</comment>
<dbReference type="Proteomes" id="UP000176377">
    <property type="component" value="Unassembled WGS sequence"/>
</dbReference>
<evidence type="ECO:0000313" key="2">
    <source>
        <dbReference type="Proteomes" id="UP000176377"/>
    </source>
</evidence>
<dbReference type="EMBL" id="MFLA01000027">
    <property type="protein sequence ID" value="OGG58801.1"/>
    <property type="molecule type" value="Genomic_DNA"/>
</dbReference>
<reference evidence="1 2" key="1">
    <citation type="journal article" date="2016" name="Nat. Commun.">
        <title>Thousands of microbial genomes shed light on interconnected biogeochemical processes in an aquifer system.</title>
        <authorList>
            <person name="Anantharaman K."/>
            <person name="Brown C.T."/>
            <person name="Hug L.A."/>
            <person name="Sharon I."/>
            <person name="Castelle C.J."/>
            <person name="Probst A.J."/>
            <person name="Thomas B.C."/>
            <person name="Singh A."/>
            <person name="Wilkins M.J."/>
            <person name="Karaoz U."/>
            <person name="Brodie E.L."/>
            <person name="Williams K.H."/>
            <person name="Hubbard S.S."/>
            <person name="Banfield J.F."/>
        </authorList>
    </citation>
    <scope>NUCLEOTIDE SEQUENCE [LARGE SCALE GENOMIC DNA]</scope>
</reference>
<evidence type="ECO:0000313" key="1">
    <source>
        <dbReference type="EMBL" id="OGG58801.1"/>
    </source>
</evidence>
<dbReference type="InterPro" id="IPR035093">
    <property type="entry name" value="RelE/ParE_toxin_dom_sf"/>
</dbReference>
<protein>
    <recommendedName>
        <fullName evidence="3">Addiction module toxin RelE</fullName>
    </recommendedName>
</protein>
<dbReference type="AlphaFoldDB" id="A0A1F6DBR9"/>
<organism evidence="1 2">
    <name type="scientific">Candidatus Kaiserbacteria bacterium RIFCSPHIGHO2_01_FULL_56_24</name>
    <dbReference type="NCBI Taxonomy" id="1798487"/>
    <lineage>
        <taxon>Bacteria</taxon>
        <taxon>Candidatus Kaiseribacteriota</taxon>
    </lineage>
</organism>
<dbReference type="SUPFAM" id="SSF143011">
    <property type="entry name" value="RelE-like"/>
    <property type="match status" value="1"/>
</dbReference>
<proteinExistence type="predicted"/>